<dbReference type="Pfam" id="PF13237">
    <property type="entry name" value="Fer4_10"/>
    <property type="match status" value="1"/>
</dbReference>
<dbReference type="PROSITE" id="PS50112">
    <property type="entry name" value="PAS"/>
    <property type="match status" value="1"/>
</dbReference>
<dbReference type="InterPro" id="IPR009016">
    <property type="entry name" value="Fe_hydrogenase"/>
</dbReference>
<dbReference type="PROSITE" id="PS00198">
    <property type="entry name" value="4FE4S_FER_1"/>
    <property type="match status" value="1"/>
</dbReference>
<keyword evidence="2" id="KW-0479">Metal-binding</keyword>
<evidence type="ECO:0000256" key="4">
    <source>
        <dbReference type="ARBA" id="ARBA00023014"/>
    </source>
</evidence>
<proteinExistence type="predicted"/>
<dbReference type="Gene3D" id="3.40.950.10">
    <property type="entry name" value="Fe-only Hydrogenase (Larger Subunit), Chain L, domain 3"/>
    <property type="match status" value="1"/>
</dbReference>
<dbReference type="Gene3D" id="3.30.450.20">
    <property type="entry name" value="PAS domain"/>
    <property type="match status" value="1"/>
</dbReference>
<dbReference type="PROSITE" id="PS51656">
    <property type="entry name" value="4FE4S"/>
    <property type="match status" value="1"/>
</dbReference>
<gene>
    <name evidence="8" type="ORF">IAB46_03300</name>
</gene>
<evidence type="ECO:0000256" key="3">
    <source>
        <dbReference type="ARBA" id="ARBA00023004"/>
    </source>
</evidence>
<evidence type="ECO:0000259" key="5">
    <source>
        <dbReference type="PROSITE" id="PS50112"/>
    </source>
</evidence>
<evidence type="ECO:0000259" key="7">
    <source>
        <dbReference type="PROSITE" id="PS51656"/>
    </source>
</evidence>
<dbReference type="InterPro" id="IPR017896">
    <property type="entry name" value="4Fe4S_Fe-S-bd"/>
</dbReference>
<dbReference type="Pfam" id="PF00989">
    <property type="entry name" value="PAS"/>
    <property type="match status" value="1"/>
</dbReference>
<evidence type="ECO:0000313" key="8">
    <source>
        <dbReference type="EMBL" id="HIS46581.1"/>
    </source>
</evidence>
<dbReference type="NCBIfam" id="TIGR00229">
    <property type="entry name" value="sensory_box"/>
    <property type="match status" value="1"/>
</dbReference>
<dbReference type="PROSITE" id="PS51379">
    <property type="entry name" value="4FE4S_FER_2"/>
    <property type="match status" value="2"/>
</dbReference>
<dbReference type="PANTHER" id="PTHR11615">
    <property type="entry name" value="NITRATE, FORMATE, IRON DEHYDROGENASE"/>
    <property type="match status" value="1"/>
</dbReference>
<dbReference type="InterPro" id="IPR013767">
    <property type="entry name" value="PAS_fold"/>
</dbReference>
<dbReference type="Gene3D" id="1.10.15.40">
    <property type="entry name" value="Electron transport complex subunit B, putative Fe-S cluster"/>
    <property type="match status" value="1"/>
</dbReference>
<reference evidence="8" key="2">
    <citation type="journal article" date="2021" name="PeerJ">
        <title>Extensive microbial diversity within the chicken gut microbiome revealed by metagenomics and culture.</title>
        <authorList>
            <person name="Gilroy R."/>
            <person name="Ravi A."/>
            <person name="Getino M."/>
            <person name="Pursley I."/>
            <person name="Horton D.L."/>
            <person name="Alikhan N.F."/>
            <person name="Baker D."/>
            <person name="Gharbi K."/>
            <person name="Hall N."/>
            <person name="Watson M."/>
            <person name="Adriaenssens E.M."/>
            <person name="Foster-Nyarko E."/>
            <person name="Jarju S."/>
            <person name="Secka A."/>
            <person name="Antonio M."/>
            <person name="Oren A."/>
            <person name="Chaudhuri R.R."/>
            <person name="La Ragione R."/>
            <person name="Hildebrand F."/>
            <person name="Pallen M.J."/>
        </authorList>
    </citation>
    <scope>NUCLEOTIDE SEQUENCE</scope>
    <source>
        <strain evidence="8">CHK178-757</strain>
    </source>
</reference>
<name>A0A9D1F2Z0_9FIRM</name>
<dbReference type="GO" id="GO:0046872">
    <property type="term" value="F:metal ion binding"/>
    <property type="evidence" value="ECO:0007669"/>
    <property type="project" value="UniProtKB-KW"/>
</dbReference>
<comment type="caution">
    <text evidence="8">The sequence shown here is derived from an EMBL/GenBank/DDBJ whole genome shotgun (WGS) entry which is preliminary data.</text>
</comment>
<dbReference type="SUPFAM" id="SSF55785">
    <property type="entry name" value="PYP-like sensor domain (PAS domain)"/>
    <property type="match status" value="1"/>
</dbReference>
<dbReference type="EMBL" id="DVIT01000013">
    <property type="protein sequence ID" value="HIS46581.1"/>
    <property type="molecule type" value="Genomic_DNA"/>
</dbReference>
<dbReference type="InterPro" id="IPR017900">
    <property type="entry name" value="4Fe4S_Fe_S_CS"/>
</dbReference>
<evidence type="ECO:0000256" key="2">
    <source>
        <dbReference type="ARBA" id="ARBA00022723"/>
    </source>
</evidence>
<dbReference type="AlphaFoldDB" id="A0A9D1F2Z0"/>
<dbReference type="GO" id="GO:0051539">
    <property type="term" value="F:4 iron, 4 sulfur cluster binding"/>
    <property type="evidence" value="ECO:0007669"/>
    <property type="project" value="UniProtKB-KW"/>
</dbReference>
<dbReference type="CDD" id="cd00130">
    <property type="entry name" value="PAS"/>
    <property type="match status" value="1"/>
</dbReference>
<dbReference type="InterPro" id="IPR007202">
    <property type="entry name" value="4Fe-4S_dom"/>
</dbReference>
<feature type="domain" description="4Fe-4S ferredoxin-type" evidence="6">
    <location>
        <begin position="31"/>
        <end position="60"/>
    </location>
</feature>
<dbReference type="SMART" id="SM00091">
    <property type="entry name" value="PAS"/>
    <property type="match status" value="1"/>
</dbReference>
<evidence type="ECO:0000313" key="9">
    <source>
        <dbReference type="Proteomes" id="UP000823927"/>
    </source>
</evidence>
<dbReference type="InterPro" id="IPR035965">
    <property type="entry name" value="PAS-like_dom_sf"/>
</dbReference>
<feature type="domain" description="4Fe-4S" evidence="7">
    <location>
        <begin position="362"/>
        <end position="424"/>
    </location>
</feature>
<protein>
    <submittedName>
        <fullName evidence="8">PAS domain-containing protein</fullName>
    </submittedName>
</protein>
<sequence length="580" mass="65370">MKVIDFKTASCKHCYKCVRSCSVKAIRVTNAQAQIMNDYCILCGHCLEVCPQNAKTFASDLDVVRGYLKRGERVVVSIAPAYLGILKYSQPGQVVDALKRLGFYEVRETAEGAAYVTEAYSRLISEGKMKNIITTCCPSVNDLVEKYYPDLTPFMAPVVSPMIAHGMLIKNLYGRSTKVVFLGPCIAKKEEAEGDVRTRGYVDAVITFEELEQWLESENIVLSQCENGKMANPDPKVNRLYPVQNGVITSVLKNYAAASGEEQAPVKYQRIFVDGIDACRELFDGMERGEFDHCFIEANMCEGGCINGPAVNRLKVSRFKAKMNMEQQVSYEDPGYDPLPQELHIEKMFYSRANKDRLPTEEEIQVILKATGKYNKDQELNCGACGYPTCRDKAIAVFQGKAEQEMCLPHAYEKAHSMANVVMETTPNAIFILDNDLKILEFNRMAQRFFGISKNDALNSYLYEIMETKDFDDVLKTHQNILRRRMDLPQYQLKTLETIVYIEDMDGLLCILQDVSKEEDRLAREYDKKLQMVGSAQAVIDKQMMVAQEIAGLLGETTAETKIILSRLGDLILAEDGQES</sequence>
<reference evidence="8" key="1">
    <citation type="submission" date="2020-10" db="EMBL/GenBank/DDBJ databases">
        <authorList>
            <person name="Gilroy R."/>
        </authorList>
    </citation>
    <scope>NUCLEOTIDE SEQUENCE</scope>
    <source>
        <strain evidence="8">CHK178-757</strain>
    </source>
</reference>
<dbReference type="Gene3D" id="3.30.70.20">
    <property type="match status" value="1"/>
</dbReference>
<dbReference type="SUPFAM" id="SSF54862">
    <property type="entry name" value="4Fe-4S ferredoxins"/>
    <property type="match status" value="1"/>
</dbReference>
<dbReference type="InterPro" id="IPR050340">
    <property type="entry name" value="Cytosolic_Fe-S_CAF"/>
</dbReference>
<feature type="domain" description="PAS" evidence="5">
    <location>
        <begin position="415"/>
        <end position="485"/>
    </location>
</feature>
<feature type="domain" description="4Fe-4S ferredoxin-type" evidence="6">
    <location>
        <begin position="2"/>
        <end position="30"/>
    </location>
</feature>
<evidence type="ECO:0000256" key="1">
    <source>
        <dbReference type="ARBA" id="ARBA00022485"/>
    </source>
</evidence>
<accession>A0A9D1F2Z0</accession>
<dbReference type="SUPFAM" id="SSF53920">
    <property type="entry name" value="Fe-only hydrogenase"/>
    <property type="match status" value="1"/>
</dbReference>
<keyword evidence="1" id="KW-0004">4Fe-4S</keyword>
<dbReference type="InterPro" id="IPR004108">
    <property type="entry name" value="Fe_hydrogenase_lsu_C"/>
</dbReference>
<dbReference type="GO" id="GO:0006355">
    <property type="term" value="P:regulation of DNA-templated transcription"/>
    <property type="evidence" value="ECO:0007669"/>
    <property type="project" value="InterPro"/>
</dbReference>
<keyword evidence="3" id="KW-0408">Iron</keyword>
<dbReference type="Proteomes" id="UP000823927">
    <property type="component" value="Unassembled WGS sequence"/>
</dbReference>
<dbReference type="InterPro" id="IPR000014">
    <property type="entry name" value="PAS"/>
</dbReference>
<evidence type="ECO:0000259" key="6">
    <source>
        <dbReference type="PROSITE" id="PS51379"/>
    </source>
</evidence>
<dbReference type="Pfam" id="PF02906">
    <property type="entry name" value="Fe_hyd_lg_C"/>
    <property type="match status" value="1"/>
</dbReference>
<organism evidence="8 9">
    <name type="scientific">Candidatus Scybalocola faecigallinarum</name>
    <dbReference type="NCBI Taxonomy" id="2840941"/>
    <lineage>
        <taxon>Bacteria</taxon>
        <taxon>Bacillati</taxon>
        <taxon>Bacillota</taxon>
        <taxon>Clostridia</taxon>
        <taxon>Lachnospirales</taxon>
        <taxon>Lachnospiraceae</taxon>
        <taxon>Lachnospiraceae incertae sedis</taxon>
        <taxon>Candidatus Scybalocola (ex Gilroy et al. 2021)</taxon>
    </lineage>
</organism>
<keyword evidence="4" id="KW-0411">Iron-sulfur</keyword>
<dbReference type="Pfam" id="PF04060">
    <property type="entry name" value="FeS"/>
    <property type="match status" value="1"/>
</dbReference>